<dbReference type="NCBIfam" id="NF033678">
    <property type="entry name" value="C69_fam_dipept"/>
    <property type="match status" value="1"/>
</dbReference>
<protein>
    <recommendedName>
        <fullName evidence="6">Dipeptidase</fullName>
        <ecNumber evidence="6">3.4.-.-</ecNumber>
    </recommendedName>
</protein>
<evidence type="ECO:0000256" key="2">
    <source>
        <dbReference type="ARBA" id="ARBA00007225"/>
    </source>
</evidence>
<dbReference type="RefSeq" id="WP_056964581.1">
    <property type="nucleotide sequence ID" value="NZ_AZEU01000234.1"/>
</dbReference>
<comment type="catalytic activity">
    <reaction evidence="1">
        <text>an L-aminoacyl-L-amino acid + H2O = 2 an L-alpha-amino acid</text>
        <dbReference type="Rhea" id="RHEA:48940"/>
        <dbReference type="ChEBI" id="CHEBI:15377"/>
        <dbReference type="ChEBI" id="CHEBI:59869"/>
        <dbReference type="ChEBI" id="CHEBI:77460"/>
        <dbReference type="EC" id="3.4.13.19"/>
    </reaction>
</comment>
<dbReference type="GO" id="GO:0016805">
    <property type="term" value="F:dipeptidase activity"/>
    <property type="evidence" value="ECO:0007669"/>
    <property type="project" value="UniProtKB-KW"/>
</dbReference>
<dbReference type="InterPro" id="IPR005322">
    <property type="entry name" value="Peptidase_C69"/>
</dbReference>
<dbReference type="InterPro" id="IPR047804">
    <property type="entry name" value="C69_dipept_A-like"/>
</dbReference>
<dbReference type="Gene3D" id="3.60.60.10">
    <property type="entry name" value="Penicillin V Acylase, Chain A"/>
    <property type="match status" value="1"/>
</dbReference>
<evidence type="ECO:0000313" key="8">
    <source>
        <dbReference type="Proteomes" id="UP000051790"/>
    </source>
</evidence>
<evidence type="ECO:0000313" key="7">
    <source>
        <dbReference type="EMBL" id="KRL42171.1"/>
    </source>
</evidence>
<keyword evidence="8" id="KW-1185">Reference proteome</keyword>
<evidence type="ECO:0000256" key="3">
    <source>
        <dbReference type="ARBA" id="ARBA00022670"/>
    </source>
</evidence>
<evidence type="ECO:0000256" key="4">
    <source>
        <dbReference type="ARBA" id="ARBA00022801"/>
    </source>
</evidence>
<keyword evidence="4 6" id="KW-0378">Hydrolase</keyword>
<evidence type="ECO:0000256" key="6">
    <source>
        <dbReference type="RuleBase" id="RU364089"/>
    </source>
</evidence>
<dbReference type="PANTHER" id="PTHR12994:SF17">
    <property type="entry name" value="LD30995P"/>
    <property type="match status" value="1"/>
</dbReference>
<keyword evidence="3 6" id="KW-0645">Protease</keyword>
<dbReference type="Proteomes" id="UP000051790">
    <property type="component" value="Unassembled WGS sequence"/>
</dbReference>
<dbReference type="GO" id="GO:0006508">
    <property type="term" value="P:proteolysis"/>
    <property type="evidence" value="ECO:0007669"/>
    <property type="project" value="UniProtKB-KW"/>
</dbReference>
<keyword evidence="5 6" id="KW-0224">Dipeptidase</keyword>
<dbReference type="GO" id="GO:0070004">
    <property type="term" value="F:cysteine-type exopeptidase activity"/>
    <property type="evidence" value="ECO:0007669"/>
    <property type="project" value="InterPro"/>
</dbReference>
<reference evidence="7 8" key="1">
    <citation type="journal article" date="2015" name="Genome Announc.">
        <title>Expanding the biotechnology potential of lactobacilli through comparative genomics of 213 strains and associated genera.</title>
        <authorList>
            <person name="Sun Z."/>
            <person name="Harris H.M."/>
            <person name="McCann A."/>
            <person name="Guo C."/>
            <person name="Argimon S."/>
            <person name="Zhang W."/>
            <person name="Yang X."/>
            <person name="Jeffery I.B."/>
            <person name="Cooney J.C."/>
            <person name="Kagawa T.F."/>
            <person name="Liu W."/>
            <person name="Song Y."/>
            <person name="Salvetti E."/>
            <person name="Wrobel A."/>
            <person name="Rasinkangas P."/>
            <person name="Parkhill J."/>
            <person name="Rea M.C."/>
            <person name="O'Sullivan O."/>
            <person name="Ritari J."/>
            <person name="Douillard F.P."/>
            <person name="Paul Ross R."/>
            <person name="Yang R."/>
            <person name="Briner A.E."/>
            <person name="Felis G.E."/>
            <person name="de Vos W.M."/>
            <person name="Barrangou R."/>
            <person name="Klaenhammer T.R."/>
            <person name="Caufield P.W."/>
            <person name="Cui Y."/>
            <person name="Zhang H."/>
            <person name="O'Toole P.W."/>
        </authorList>
    </citation>
    <scope>NUCLEOTIDE SEQUENCE [LARGE SCALE GENOMIC DNA]</scope>
    <source>
        <strain evidence="7 8">DSM 13343</strain>
    </source>
</reference>
<dbReference type="PATRIC" id="fig|1423769.4.peg.2172"/>
<dbReference type="OrthoDB" id="9764088at2"/>
<dbReference type="EC" id="3.4.-.-" evidence="6"/>
<name>A0A0R1QMC3_9LACO</name>
<accession>A0A0R1QMC3</accession>
<proteinExistence type="inferred from homology"/>
<sequence length="468" mass="51806">MLTRSSCTSILIGKNATFDHSVIIGRNEDSKAAWPKHIVKHAPVVDAQQFASKANKFAMPLPKNALAYTATPEWTDKFGLFEEAGINSAGVAMSATESAYANMRVLAYDPFIEDGITEEAMVTVVLPYVKSAREGVQRLADIVEKYGTGEANGILFADHDEAWYMEIATGHRYVAQRIPDDSYAVVANQLAIQVVDFDSDDFMYSADLKDFAESHQLWTPGTDFNFRQIFGTDSSFDRTYNTARVWDGQRRLTPSVKQDPESSDLPFIQKADRLLHVDDAFSVLGSHFQETEFDPADPRAKFPHHYRPISVAKTQEAHVLQMRQNLPQPIADIHWQAMGVAAESQFIPFFAGTTDTPESFKQGELPADLNSAYWQFKLASVLVDAHFMRFAKDLDAVQTSTHQKLLASIAQADAASASLDEHGLAGLATTATAANAAIALNAWHEFTMKLLMDSTDLSPLNFMHDANL</sequence>
<dbReference type="EMBL" id="AZEU01000234">
    <property type="protein sequence ID" value="KRL42171.1"/>
    <property type="molecule type" value="Genomic_DNA"/>
</dbReference>
<dbReference type="AlphaFoldDB" id="A0A0R1QMC3"/>
<dbReference type="Pfam" id="PF03577">
    <property type="entry name" value="Peptidase_C69"/>
    <property type="match status" value="1"/>
</dbReference>
<comment type="similarity">
    <text evidence="2 6">Belongs to the peptidase C69 family.</text>
</comment>
<dbReference type="PANTHER" id="PTHR12994">
    <property type="entry name" value="SECERNIN"/>
    <property type="match status" value="1"/>
</dbReference>
<comment type="caution">
    <text evidence="7">The sequence shown here is derived from an EMBL/GenBank/DDBJ whole genome shotgun (WGS) entry which is preliminary data.</text>
</comment>
<gene>
    <name evidence="7" type="ORF">FD01_GL002021</name>
</gene>
<evidence type="ECO:0000256" key="5">
    <source>
        <dbReference type="ARBA" id="ARBA00022997"/>
    </source>
</evidence>
<evidence type="ECO:0000256" key="1">
    <source>
        <dbReference type="ARBA" id="ARBA00001670"/>
    </source>
</evidence>
<organism evidence="7 8">
    <name type="scientific">Lacticaseibacillus manihotivorans DSM 13343 = JCM 12514</name>
    <dbReference type="NCBI Taxonomy" id="1423769"/>
    <lineage>
        <taxon>Bacteria</taxon>
        <taxon>Bacillati</taxon>
        <taxon>Bacillota</taxon>
        <taxon>Bacilli</taxon>
        <taxon>Lactobacillales</taxon>
        <taxon>Lactobacillaceae</taxon>
        <taxon>Lacticaseibacillus</taxon>
    </lineage>
</organism>